<feature type="transmembrane region" description="Helical" evidence="1">
    <location>
        <begin position="436"/>
        <end position="456"/>
    </location>
</feature>
<dbReference type="KEGG" id="add:HUW48_01690"/>
<dbReference type="RefSeq" id="WP_182414026.1">
    <property type="nucleotide sequence ID" value="NZ_CP055153.1"/>
</dbReference>
<feature type="transmembrane region" description="Helical" evidence="1">
    <location>
        <begin position="133"/>
        <end position="151"/>
    </location>
</feature>
<dbReference type="EMBL" id="CP055153">
    <property type="protein sequence ID" value="QMU26823.1"/>
    <property type="molecule type" value="Genomic_DNA"/>
</dbReference>
<feature type="transmembrane region" description="Helical" evidence="1">
    <location>
        <begin position="235"/>
        <end position="258"/>
    </location>
</feature>
<evidence type="ECO:0000313" key="3">
    <source>
        <dbReference type="EMBL" id="QMU26823.1"/>
    </source>
</evidence>
<evidence type="ECO:0000313" key="4">
    <source>
        <dbReference type="Proteomes" id="UP000514509"/>
    </source>
</evidence>
<organism evidence="3 4">
    <name type="scientific">Adhaeribacter radiodurans</name>
    <dbReference type="NCBI Taxonomy" id="2745197"/>
    <lineage>
        <taxon>Bacteria</taxon>
        <taxon>Pseudomonadati</taxon>
        <taxon>Bacteroidota</taxon>
        <taxon>Cytophagia</taxon>
        <taxon>Cytophagales</taxon>
        <taxon>Hymenobacteraceae</taxon>
        <taxon>Adhaeribacter</taxon>
    </lineage>
</organism>
<reference evidence="3 4" key="2">
    <citation type="submission" date="2020-08" db="EMBL/GenBank/DDBJ databases">
        <title>Adhaeribacter dokdonensis sp. nov., isolated from the rhizosphere of Elymus tsukushiensis, a plant native to the Dokdo Islands, Republic of Korea.</title>
        <authorList>
            <person name="Ghim S.Y."/>
        </authorList>
    </citation>
    <scope>NUCLEOTIDE SEQUENCE [LARGE SCALE GENOMIC DNA]</scope>
    <source>
        <strain evidence="3 4">KUDC8001</strain>
    </source>
</reference>
<keyword evidence="1" id="KW-1133">Transmembrane helix</keyword>
<protein>
    <recommendedName>
        <fullName evidence="2">DUF6311 domain-containing protein</fullName>
    </recommendedName>
</protein>
<feature type="transmembrane region" description="Helical" evidence="1">
    <location>
        <begin position="311"/>
        <end position="329"/>
    </location>
</feature>
<feature type="transmembrane region" description="Helical" evidence="1">
    <location>
        <begin position="405"/>
        <end position="424"/>
    </location>
</feature>
<keyword evidence="4" id="KW-1185">Reference proteome</keyword>
<gene>
    <name evidence="3" type="ORF">HUW48_01690</name>
</gene>
<reference evidence="3 4" key="1">
    <citation type="submission" date="2020-06" db="EMBL/GenBank/DDBJ databases">
        <authorList>
            <person name="Hwang Y.J."/>
        </authorList>
    </citation>
    <scope>NUCLEOTIDE SEQUENCE [LARGE SCALE GENOMIC DNA]</scope>
    <source>
        <strain evidence="3 4">KUDC8001</strain>
    </source>
</reference>
<name>A0A7L7L230_9BACT</name>
<dbReference type="AlphaFoldDB" id="A0A7L7L230"/>
<evidence type="ECO:0000256" key="1">
    <source>
        <dbReference type="SAM" id="Phobius"/>
    </source>
</evidence>
<dbReference type="Pfam" id="PF19830">
    <property type="entry name" value="DUF6311"/>
    <property type="match status" value="1"/>
</dbReference>
<sequence length="622" mass="72910">MRLHRKYRTLCFIILTQVLLVGVTFSPLLLHPNHYLFQINGDGAKNYFTYLAYLKQPFEQGLLKFEQFNYPFGEYLLYTDNTPIFALAVKLFSYYILDVTDHSLLLFHLFLLSGILLSSVLVYLILKRLIHNNLLIFFFSLVLPWIHPQIFRLEIGHYNLSFAFVLLITILFLLRSYQKFYSGKNIIQELYWFIPILIICSFLHLYYLPVALVFVGFFCTAWLIQAFRQQTNYKLLLQWSATALLVPLIIVYSLIRFLDGYYALRESGAGGYDAETTKLFLNALFTPYFIAEIGSFLRLKNLLLYEFGIESNAYIGSFVIGAGVLLLLARLIYKPVKTTKNQNSTQIKHFFLLFAFAALCCLCIAPGDKFHFAEKDNGINNYFNVFRYLKHVSVSFTQFRQLGRFGWFFFWFINFWIIYLYDQFLANNTRKGLAQLARYSFIGLALLDMLYIQIYYRKNLYLLTLPTTTTQDQPFLKANWKLTHFQAILPLPYYHIGCENENYYFTVDNPFFLETVQLSLRTQLPLMASNMSRSATTQVKAFYETITSGNVNPAILQKLNQKPILVAIDTSYYNGKQNIYTKTTYKNAKILFNAGRTFVQKHRLQHVGRYQNLELYSWQIKP</sequence>
<feature type="transmembrane region" description="Helical" evidence="1">
    <location>
        <begin position="279"/>
        <end position="299"/>
    </location>
</feature>
<feature type="transmembrane region" description="Helical" evidence="1">
    <location>
        <begin position="350"/>
        <end position="367"/>
    </location>
</feature>
<dbReference type="InterPro" id="IPR046278">
    <property type="entry name" value="DUF6311"/>
</dbReference>
<proteinExistence type="predicted"/>
<dbReference type="Proteomes" id="UP000514509">
    <property type="component" value="Chromosome"/>
</dbReference>
<feature type="transmembrane region" description="Helical" evidence="1">
    <location>
        <begin position="7"/>
        <end position="30"/>
    </location>
</feature>
<feature type="transmembrane region" description="Helical" evidence="1">
    <location>
        <begin position="190"/>
        <end position="223"/>
    </location>
</feature>
<feature type="domain" description="DUF6311" evidence="2">
    <location>
        <begin position="16"/>
        <end position="427"/>
    </location>
</feature>
<accession>A0A7L7L230</accession>
<feature type="transmembrane region" description="Helical" evidence="1">
    <location>
        <begin position="157"/>
        <end position="178"/>
    </location>
</feature>
<feature type="transmembrane region" description="Helical" evidence="1">
    <location>
        <begin position="105"/>
        <end position="126"/>
    </location>
</feature>
<keyword evidence="1" id="KW-0472">Membrane</keyword>
<keyword evidence="1" id="KW-0812">Transmembrane</keyword>
<evidence type="ECO:0000259" key="2">
    <source>
        <dbReference type="Pfam" id="PF19830"/>
    </source>
</evidence>